<proteinExistence type="predicted"/>
<evidence type="ECO:0000256" key="5">
    <source>
        <dbReference type="PROSITE-ProRule" id="PRU00042"/>
    </source>
</evidence>
<feature type="domain" description="C2H2-type" evidence="7">
    <location>
        <begin position="30"/>
        <end position="57"/>
    </location>
</feature>
<dbReference type="FunFam" id="3.30.160.60:FF:002343">
    <property type="entry name" value="Zinc finger protein 33A"/>
    <property type="match status" value="1"/>
</dbReference>
<reference evidence="8 9" key="1">
    <citation type="journal article" date="2021" name="Elife">
        <title>Chloroplast acquisition without the gene transfer in kleptoplastic sea slugs, Plakobranchus ocellatus.</title>
        <authorList>
            <person name="Maeda T."/>
            <person name="Takahashi S."/>
            <person name="Yoshida T."/>
            <person name="Shimamura S."/>
            <person name="Takaki Y."/>
            <person name="Nagai Y."/>
            <person name="Toyoda A."/>
            <person name="Suzuki Y."/>
            <person name="Arimoto A."/>
            <person name="Ishii H."/>
            <person name="Satoh N."/>
            <person name="Nishiyama T."/>
            <person name="Hasebe M."/>
            <person name="Maruyama T."/>
            <person name="Minagawa J."/>
            <person name="Obokata J."/>
            <person name="Shigenobu S."/>
        </authorList>
    </citation>
    <scope>NUCLEOTIDE SEQUENCE [LARGE SCALE GENOMIC DNA]</scope>
</reference>
<evidence type="ECO:0000259" key="7">
    <source>
        <dbReference type="PROSITE" id="PS50157"/>
    </source>
</evidence>
<dbReference type="SUPFAM" id="SSF57667">
    <property type="entry name" value="beta-beta-alpha zinc fingers"/>
    <property type="match status" value="9"/>
</dbReference>
<evidence type="ECO:0000256" key="1">
    <source>
        <dbReference type="ARBA" id="ARBA00022723"/>
    </source>
</evidence>
<comment type="caution">
    <text evidence="8">The sequence shown here is derived from an EMBL/GenBank/DDBJ whole genome shotgun (WGS) entry which is preliminary data.</text>
</comment>
<evidence type="ECO:0000256" key="3">
    <source>
        <dbReference type="ARBA" id="ARBA00022771"/>
    </source>
</evidence>
<organism evidence="8 9">
    <name type="scientific">Plakobranchus ocellatus</name>
    <dbReference type="NCBI Taxonomy" id="259542"/>
    <lineage>
        <taxon>Eukaryota</taxon>
        <taxon>Metazoa</taxon>
        <taxon>Spiralia</taxon>
        <taxon>Lophotrochozoa</taxon>
        <taxon>Mollusca</taxon>
        <taxon>Gastropoda</taxon>
        <taxon>Heterobranchia</taxon>
        <taxon>Euthyneura</taxon>
        <taxon>Panpulmonata</taxon>
        <taxon>Sacoglossa</taxon>
        <taxon>Placobranchoidea</taxon>
        <taxon>Plakobranchidae</taxon>
        <taxon>Plakobranchus</taxon>
    </lineage>
</organism>
<feature type="domain" description="C2H2-type" evidence="7">
    <location>
        <begin position="990"/>
        <end position="1017"/>
    </location>
</feature>
<feature type="domain" description="C2H2-type" evidence="7">
    <location>
        <begin position="1130"/>
        <end position="1153"/>
    </location>
</feature>
<dbReference type="PROSITE" id="PS00028">
    <property type="entry name" value="ZINC_FINGER_C2H2_1"/>
    <property type="match status" value="20"/>
</dbReference>
<feature type="domain" description="C2H2-type" evidence="7">
    <location>
        <begin position="293"/>
        <end position="316"/>
    </location>
</feature>
<feature type="domain" description="C2H2-type" evidence="7">
    <location>
        <begin position="538"/>
        <end position="561"/>
    </location>
</feature>
<gene>
    <name evidence="8" type="ORF">PoB_007575100</name>
</gene>
<sequence>MSSREQQCDDSSTKVVGFPQPTTATHSENFQCFLCSHTFPTASTLANHVESHEVQKAFRCGFCDECFHENAAMLSHISSVHGGLPVLYNCSLCKMAFQVLLSLEEHVSHCRKNINTCSHSGSPFYKAHNSHVTLDLGMKAKNINDISAHTNSDDSNENVRTDLFSQICDQLFMKNASGEDQPEMKGDPDNFTSDVSTPHMNGHKQADAEDLGNGALDKNDDAIEQNKNQDGNGILYKCRICSTSCFSLEEFTLHMSSHDIDELYGIWCVVCETFFDNADLLEKHLTNSDCRGFQCSECHMSFGLETSLMRHIIFEHKQGFEFDMKCSVCKNKRFISYYKWARHEATHAKSLPYVCKICGKHFASLNHVRGYHLRTAHKLDDKKRNSPGLDKIVDPGLERELRKLEPCRKKSMSSNTSKFPVLSQKLKSKIFPSFSPAKMKVQKKERKCRVGKWDKYESESENSNVDCTHNETRLEEDKSISECKICQKTCDNNEKLKEHMSQHALEECYSIRCMKCNICFEDAELLEKHLDDTDCPGYKCSECSQSFGLEALLLKHMVLFHKQGAKMECNECGKKCANQYAWARHEATHAKSQPYMCKICSKHLSSLEHVLRYHLPTAHKLGKKRVRNRKKCLTITSRTSITAEAGESNENVGLMEPDFHKKRRVSSKPITSFTPRKTKDKVSTSNALPDVKTKEEPAEKRRVCIDCDLCGGKVSDHQALAIHRAYHFMEGKISVHCSGCSETFHSLSELTSHVQVKQCSLYKCDECKQIFATELSFIVHRSHTHGVRLESGLYNCLECNQSFESHSSYVDHAAEHVTSQPFQCKICGASFSSMVLIEAHLNETHTLIKENQESNSYKCAQCLETFKTKIAIRVHRRFHMQREVLCENKEDCSKPESSFASYMTSFFCQVCLIGFGGAIHLERHEQMHSVVADKPKCPICGQIFQRNCYLKVHLGHHNRPFLCTACGKTFSSSQTLKHHSLAYHSAENPFQCQYCHKFYSSKGALRHHLKGHTGEKRFECKLCGKRFSDSTCLESHILIHSVEKRFKCKVCNYECRHRSVLARHMDMHNGIKRYKCSYCGMRFRQHSGLKAHLTIHTGEKNYECEYCGKRFARKDYLNVHTLTHTKEKPLSCPICSDNFAVASNLNVHVRKVHGEKAFKLFQEQKARRRGLTGSSINHQTVPVQDTDVAPDPVATSVHAPLPPLPHPAPPAPPLPPHVPPVNSMICPPHLYTPPVFDPENSGGHQVYHQPQQMFYW</sequence>
<evidence type="ECO:0000313" key="9">
    <source>
        <dbReference type="Proteomes" id="UP000735302"/>
    </source>
</evidence>
<dbReference type="Proteomes" id="UP000735302">
    <property type="component" value="Unassembled WGS sequence"/>
</dbReference>
<evidence type="ECO:0000313" key="8">
    <source>
        <dbReference type="EMBL" id="GFO49246.1"/>
    </source>
</evidence>
<evidence type="ECO:0000256" key="2">
    <source>
        <dbReference type="ARBA" id="ARBA00022737"/>
    </source>
</evidence>
<feature type="domain" description="C2H2-type" evidence="7">
    <location>
        <begin position="762"/>
        <end position="785"/>
    </location>
</feature>
<feature type="domain" description="C2H2-type" evidence="7">
    <location>
        <begin position="1046"/>
        <end position="1073"/>
    </location>
</feature>
<feature type="domain" description="C2H2-type" evidence="7">
    <location>
        <begin position="857"/>
        <end position="884"/>
    </location>
</feature>
<keyword evidence="3 5" id="KW-0863">Zinc-finger</keyword>
<dbReference type="Pfam" id="PF00096">
    <property type="entry name" value="zf-C2H2"/>
    <property type="match status" value="4"/>
</dbReference>
<keyword evidence="2" id="KW-0677">Repeat</keyword>
<feature type="domain" description="C2H2-type" evidence="7">
    <location>
        <begin position="1102"/>
        <end position="1129"/>
    </location>
</feature>
<dbReference type="GO" id="GO:0008270">
    <property type="term" value="F:zinc ion binding"/>
    <property type="evidence" value="ECO:0007669"/>
    <property type="project" value="UniProtKB-KW"/>
</dbReference>
<feature type="region of interest" description="Disordered" evidence="6">
    <location>
        <begin position="1183"/>
        <end position="1210"/>
    </location>
</feature>
<dbReference type="EMBL" id="BLXT01008461">
    <property type="protein sequence ID" value="GFO49246.1"/>
    <property type="molecule type" value="Genomic_DNA"/>
</dbReference>
<dbReference type="PANTHER" id="PTHR24379:SF121">
    <property type="entry name" value="C2H2-TYPE DOMAIN-CONTAINING PROTEIN"/>
    <property type="match status" value="1"/>
</dbReference>
<dbReference type="SMART" id="SM00355">
    <property type="entry name" value="ZnF_C2H2"/>
    <property type="match status" value="27"/>
</dbReference>
<dbReference type="Gene3D" id="3.30.160.60">
    <property type="entry name" value="Classic Zinc Finger"/>
    <property type="match status" value="15"/>
</dbReference>
<feature type="region of interest" description="Disordered" evidence="6">
    <location>
        <begin position="665"/>
        <end position="694"/>
    </location>
</feature>
<feature type="domain" description="C2H2-type" evidence="7">
    <location>
        <begin position="1074"/>
        <end position="1101"/>
    </location>
</feature>
<name>A0AAV4DZG4_9GAST</name>
<keyword evidence="9" id="KW-1185">Reference proteome</keyword>
<feature type="domain" description="C2H2-type" evidence="7">
    <location>
        <begin position="1018"/>
        <end position="1045"/>
    </location>
</feature>
<dbReference type="PROSITE" id="PS50157">
    <property type="entry name" value="ZINC_FINGER_C2H2_2"/>
    <property type="match status" value="16"/>
</dbReference>
<dbReference type="FunFam" id="3.30.160.60:FF:000100">
    <property type="entry name" value="Zinc finger 45-like"/>
    <property type="match status" value="2"/>
</dbReference>
<evidence type="ECO:0000256" key="4">
    <source>
        <dbReference type="ARBA" id="ARBA00022833"/>
    </source>
</evidence>
<dbReference type="AlphaFoldDB" id="A0AAV4DZG4"/>
<keyword evidence="1" id="KW-0479">Metal-binding</keyword>
<feature type="domain" description="C2H2-type" evidence="7">
    <location>
        <begin position="961"/>
        <end position="989"/>
    </location>
</feature>
<protein>
    <submittedName>
        <fullName evidence="8">Zinc finger protein 208</fullName>
    </submittedName>
</protein>
<dbReference type="InterPro" id="IPR013087">
    <property type="entry name" value="Znf_C2H2_type"/>
</dbReference>
<feature type="domain" description="C2H2-type" evidence="7">
    <location>
        <begin position="822"/>
        <end position="850"/>
    </location>
</feature>
<evidence type="ECO:0000256" key="6">
    <source>
        <dbReference type="SAM" id="MobiDB-lite"/>
    </source>
</evidence>
<dbReference type="PANTHER" id="PTHR24379">
    <property type="entry name" value="KRAB AND ZINC FINGER DOMAIN-CONTAINING"/>
    <property type="match status" value="1"/>
</dbReference>
<feature type="domain" description="C2H2-type" evidence="7">
    <location>
        <begin position="58"/>
        <end position="83"/>
    </location>
</feature>
<accession>A0AAV4DZG4</accession>
<feature type="compositionally biased region" description="Pro residues" evidence="6">
    <location>
        <begin position="1200"/>
        <end position="1210"/>
    </location>
</feature>
<dbReference type="InterPro" id="IPR036236">
    <property type="entry name" value="Znf_C2H2_sf"/>
</dbReference>
<feature type="domain" description="C2H2-type" evidence="7">
    <location>
        <begin position="794"/>
        <end position="821"/>
    </location>
</feature>
<feature type="domain" description="C2H2-type" evidence="7">
    <location>
        <begin position="567"/>
        <end position="594"/>
    </location>
</feature>
<keyword evidence="4" id="KW-0862">Zinc</keyword>